<protein>
    <submittedName>
        <fullName evidence="3">Caspase family protein</fullName>
    </submittedName>
</protein>
<dbReference type="NCBIfam" id="NF047619">
    <property type="entry name" value="NADase_discoid"/>
    <property type="match status" value="1"/>
</dbReference>
<evidence type="ECO:0000313" key="4">
    <source>
        <dbReference type="Proteomes" id="UP000283063"/>
    </source>
</evidence>
<dbReference type="Pfam" id="PF25302">
    <property type="entry name" value="NADase_transloc"/>
    <property type="match status" value="1"/>
</dbReference>
<dbReference type="InterPro" id="IPR008979">
    <property type="entry name" value="Galactose-bd-like_sf"/>
</dbReference>
<dbReference type="InterPro" id="IPR052039">
    <property type="entry name" value="Caspase-related_regulators"/>
</dbReference>
<organism evidence="3 4">
    <name type="scientific">Parasedimentitalea marina</name>
    <dbReference type="NCBI Taxonomy" id="2483033"/>
    <lineage>
        <taxon>Bacteria</taxon>
        <taxon>Pseudomonadati</taxon>
        <taxon>Pseudomonadota</taxon>
        <taxon>Alphaproteobacteria</taxon>
        <taxon>Rhodobacterales</taxon>
        <taxon>Paracoccaceae</taxon>
        <taxon>Parasedimentitalea</taxon>
    </lineage>
</organism>
<dbReference type="SUPFAM" id="SSF49785">
    <property type="entry name" value="Galactose-binding domain-like"/>
    <property type="match status" value="1"/>
</dbReference>
<name>A0A3T0N770_9RHOB</name>
<evidence type="ECO:0000259" key="2">
    <source>
        <dbReference type="PROSITE" id="PS50208"/>
    </source>
</evidence>
<dbReference type="InterPro" id="IPR029030">
    <property type="entry name" value="Caspase-like_dom_sf"/>
</dbReference>
<dbReference type="SUPFAM" id="SSF52129">
    <property type="entry name" value="Caspase-like"/>
    <property type="match status" value="1"/>
</dbReference>
<dbReference type="InterPro" id="IPR015917">
    <property type="entry name" value="Pept_C14A"/>
</dbReference>
<dbReference type="InterPro" id="IPR001309">
    <property type="entry name" value="Pept_C14_p20"/>
</dbReference>
<dbReference type="PROSITE" id="PS50208">
    <property type="entry name" value="CASPASE_P20"/>
    <property type="match status" value="1"/>
</dbReference>
<dbReference type="PANTHER" id="PTHR22576:SF37">
    <property type="entry name" value="MUCOSA-ASSOCIATED LYMPHOID TISSUE LYMPHOMA TRANSLOCATION PROTEIN 1"/>
    <property type="match status" value="1"/>
</dbReference>
<keyword evidence="4" id="KW-1185">Reference proteome</keyword>
<sequence length="515" mass="55953">MSNYSFPAAAYSKAVRWVALCLMLLPIPALAGNRYALIVGNAAYSTLPPLQNTIADAEAYADLFKELGYDVTSLSDLNRSDMEFALVDFLDQIKTGDTAVFVYSGHGWSDGKTNFLLPTDVTMQGSERRMRLMSIPLQNGLDGIVDQIRQAGASVQVAIIDACRNNIFGKDGTKSIGMTRGLSVERAPQGAFLIFSAGSGEESLDRLSTDDAGQKLSVFTRHFLPRLRAGMYLEDAINAAQLETAEAARSYNNHQQNPAYYDQINGKLCLSGSCTNDSQPAAITAAAARPVVTVDCGEARSVWADVKNAQDAEILNQFAEIYAECKVYAGLAAAKAATLASAAAPAAVQTETASIPISLPRPNINWAKCVSGGSPVKHARICVESVLSSQAGNTYWPDNMIDHSNQTAWVEGVKGHGTGQRLLLEFDHPTVVSGIDFINGYAKSHSSFKNNSRVESIRVSDSTQDWQRISLKDTPDWQSFQRDGHSPVRWIMFEIQSVYPGAKWADTAISEMRLR</sequence>
<dbReference type="KEGG" id="sedi:EBB79_19680"/>
<comment type="similarity">
    <text evidence="1">Belongs to the peptidase C14A family.</text>
</comment>
<dbReference type="PANTHER" id="PTHR22576">
    <property type="entry name" value="MUCOSA ASSOCIATED LYMPHOID TISSUE LYMPHOMA TRANSLOCATION PROTEIN 1/PARACASPASE"/>
    <property type="match status" value="1"/>
</dbReference>
<feature type="domain" description="Caspase family p20" evidence="2">
    <location>
        <begin position="32"/>
        <end position="107"/>
    </location>
</feature>
<dbReference type="PRINTS" id="PR00376">
    <property type="entry name" value="IL1BCENZYME"/>
</dbReference>
<dbReference type="InterPro" id="IPR011600">
    <property type="entry name" value="Pept_C14_caspase"/>
</dbReference>
<proteinExistence type="inferred from homology"/>
<dbReference type="Proteomes" id="UP000283063">
    <property type="component" value="Chromosome"/>
</dbReference>
<dbReference type="EMBL" id="CP033219">
    <property type="protein sequence ID" value="AZV79880.1"/>
    <property type="molecule type" value="Genomic_DNA"/>
</dbReference>
<dbReference type="OrthoDB" id="321999at2"/>
<evidence type="ECO:0000256" key="1">
    <source>
        <dbReference type="ARBA" id="ARBA00010134"/>
    </source>
</evidence>
<reference evidence="3 4" key="1">
    <citation type="submission" date="2018-10" db="EMBL/GenBank/DDBJ databases">
        <title>Parasedimentitalea marina sp. nov., a psychrophilic bacterium isolated from deep seawater of the New Britain Trench.</title>
        <authorList>
            <person name="Cao J."/>
        </authorList>
    </citation>
    <scope>NUCLEOTIDE SEQUENCE [LARGE SCALE GENOMIC DNA]</scope>
    <source>
        <strain evidence="3 4">W43</strain>
    </source>
</reference>
<dbReference type="GO" id="GO:0006508">
    <property type="term" value="P:proteolysis"/>
    <property type="evidence" value="ECO:0007669"/>
    <property type="project" value="InterPro"/>
</dbReference>
<dbReference type="AlphaFoldDB" id="A0A3T0N770"/>
<dbReference type="Gene3D" id="3.40.50.1460">
    <property type="match status" value="1"/>
</dbReference>
<dbReference type="GO" id="GO:0004197">
    <property type="term" value="F:cysteine-type endopeptidase activity"/>
    <property type="evidence" value="ECO:0007669"/>
    <property type="project" value="InterPro"/>
</dbReference>
<evidence type="ECO:0000313" key="3">
    <source>
        <dbReference type="EMBL" id="AZV79880.1"/>
    </source>
</evidence>
<dbReference type="Gene3D" id="2.60.120.260">
    <property type="entry name" value="Galactose-binding domain-like"/>
    <property type="match status" value="1"/>
</dbReference>
<gene>
    <name evidence="3" type="ORF">EBB79_19680</name>
</gene>
<dbReference type="Pfam" id="PF00656">
    <property type="entry name" value="Peptidase_C14"/>
    <property type="match status" value="1"/>
</dbReference>
<dbReference type="RefSeq" id="WP_127750469.1">
    <property type="nucleotide sequence ID" value="NZ_CP033219.1"/>
</dbReference>
<dbReference type="InterPro" id="IPR057561">
    <property type="entry name" value="NADase_transloc"/>
</dbReference>
<accession>A0A3T0N770</accession>